<evidence type="ECO:0000313" key="2">
    <source>
        <dbReference type="EMBL" id="MDE4909048.1"/>
    </source>
</evidence>
<evidence type="ECO:0000313" key="3">
    <source>
        <dbReference type="Proteomes" id="UP001143747"/>
    </source>
</evidence>
<keyword evidence="3" id="KW-1185">Reference proteome</keyword>
<evidence type="ECO:0000259" key="1">
    <source>
        <dbReference type="Pfam" id="PF01261"/>
    </source>
</evidence>
<dbReference type="SUPFAM" id="SSF51658">
    <property type="entry name" value="Xylose isomerase-like"/>
    <property type="match status" value="1"/>
</dbReference>
<dbReference type="PANTHER" id="PTHR12110:SF21">
    <property type="entry name" value="XYLOSE ISOMERASE-LIKE TIM BARREL DOMAIN-CONTAINING PROTEIN"/>
    <property type="match status" value="1"/>
</dbReference>
<reference evidence="2" key="1">
    <citation type="submission" date="2022-01" db="EMBL/GenBank/DDBJ databases">
        <title>Draft genome of Methanogenium marinum DSM 15558.</title>
        <authorList>
            <person name="Chen S.-C."/>
            <person name="You Y.-T."/>
        </authorList>
    </citation>
    <scope>NUCLEOTIDE SEQUENCE</scope>
    <source>
        <strain evidence="2">DSM 15558</strain>
    </source>
</reference>
<accession>A0A9Q4KR95</accession>
<protein>
    <submittedName>
        <fullName evidence="2">Sugar phosphate isomerase/epimerase</fullName>
    </submittedName>
</protein>
<dbReference type="Gene3D" id="3.20.20.150">
    <property type="entry name" value="Divalent-metal-dependent TIM barrel enzymes"/>
    <property type="match status" value="1"/>
</dbReference>
<organism evidence="2 3">
    <name type="scientific">Methanogenium marinum</name>
    <dbReference type="NCBI Taxonomy" id="348610"/>
    <lineage>
        <taxon>Archaea</taxon>
        <taxon>Methanobacteriati</taxon>
        <taxon>Methanobacteriota</taxon>
        <taxon>Stenosarchaea group</taxon>
        <taxon>Methanomicrobia</taxon>
        <taxon>Methanomicrobiales</taxon>
        <taxon>Methanomicrobiaceae</taxon>
        <taxon>Methanogenium</taxon>
    </lineage>
</organism>
<dbReference type="InterPro" id="IPR036237">
    <property type="entry name" value="Xyl_isomerase-like_sf"/>
</dbReference>
<dbReference type="InterPro" id="IPR013022">
    <property type="entry name" value="Xyl_isomerase-like_TIM-brl"/>
</dbReference>
<keyword evidence="2" id="KW-0413">Isomerase</keyword>
<dbReference type="Proteomes" id="UP001143747">
    <property type="component" value="Unassembled WGS sequence"/>
</dbReference>
<comment type="caution">
    <text evidence="2">The sequence shown here is derived from an EMBL/GenBank/DDBJ whole genome shotgun (WGS) entry which is preliminary data.</text>
</comment>
<dbReference type="Pfam" id="PF01261">
    <property type="entry name" value="AP_endonuc_2"/>
    <property type="match status" value="1"/>
</dbReference>
<sequence>MRRMKEEGMATVGTSTMFFHEYTVDIIFDALTDAGCDAVEFWLETPSFWLKNLPVPVIQEAIITHPAIKSVSVHAPVLDLNPCSVNPDVAEISTRWACRAVTIADQINACAVTIHPGRRTAKRPVSFADKERLAYYLSEVKTCAASAEVTVSLENMEHKVNSLLPAPQDFITLLKAEPWLSFTLDTAHTFTGGNGEATEYIEHLHDRIAVVHVSACIDGRMHCRTKDNTDVAHILTLLAEYGYAGPLILEIEDLTFQPELSLRKKTELLSDETAWVRSFFE</sequence>
<dbReference type="AlphaFoldDB" id="A0A9Q4KR95"/>
<dbReference type="InterPro" id="IPR050312">
    <property type="entry name" value="IolE/XylAMocC-like"/>
</dbReference>
<dbReference type="GO" id="GO:0016853">
    <property type="term" value="F:isomerase activity"/>
    <property type="evidence" value="ECO:0007669"/>
    <property type="project" value="UniProtKB-KW"/>
</dbReference>
<gene>
    <name evidence="2" type="ORF">L0665_10550</name>
</gene>
<name>A0A9Q4KR95_9EURY</name>
<dbReference type="PANTHER" id="PTHR12110">
    <property type="entry name" value="HYDROXYPYRUVATE ISOMERASE"/>
    <property type="match status" value="1"/>
</dbReference>
<proteinExistence type="predicted"/>
<feature type="domain" description="Xylose isomerase-like TIM barrel" evidence="1">
    <location>
        <begin position="28"/>
        <end position="267"/>
    </location>
</feature>
<dbReference type="EMBL" id="JAKELO010000002">
    <property type="protein sequence ID" value="MDE4909048.1"/>
    <property type="molecule type" value="Genomic_DNA"/>
</dbReference>
<dbReference type="RefSeq" id="WP_274925654.1">
    <property type="nucleotide sequence ID" value="NZ_JAKELO010000002.1"/>
</dbReference>